<dbReference type="PANTHER" id="PTHR38605:SF1">
    <property type="entry name" value="ATPASE"/>
    <property type="match status" value="1"/>
</dbReference>
<dbReference type="PANTHER" id="PTHR38605">
    <property type="entry name" value="ATPASE-RELATED"/>
    <property type="match status" value="1"/>
</dbReference>
<evidence type="ECO:0000313" key="2">
    <source>
        <dbReference type="Proteomes" id="UP000238949"/>
    </source>
</evidence>
<name>A0A2S9V776_9ALTE</name>
<proteinExistence type="predicted"/>
<reference evidence="2" key="1">
    <citation type="journal article" date="2020" name="Int. J. Syst. Evol. Microbiol.">
        <title>Alteromonas alba sp. nov., a marine bacterium isolated from the seawater of the West Pacific Ocean.</title>
        <authorList>
            <person name="Sun C."/>
            <person name="Wu Y.-H."/>
            <person name="Xamxidin M."/>
            <person name="Cheng H."/>
            <person name="Xu X.-W."/>
        </authorList>
    </citation>
    <scope>NUCLEOTIDE SEQUENCE [LARGE SCALE GENOMIC DNA]</scope>
    <source>
        <strain evidence="2">190</strain>
    </source>
</reference>
<dbReference type="Pfam" id="PF04317">
    <property type="entry name" value="DUF463"/>
    <property type="match status" value="1"/>
</dbReference>
<sequence length="459" mass="52403">MRNLLDSVLKPVRRASDAGSAQFAEWFMQSRHRFTITGLSRSGKSMLFTSLMTILKYRSEQQYQCLPLLRYLPMDLVENMWVEPLGDLPEFPVEEHMAALGKGKWPPATESVAGFQLTVRLRQTHGVKKYLLPFTDIVFEFIDYPGEWLTDLPMLDKTFTQWSDSAWAQQMNEPQNQFAKDWHEAVSGFDFEQPPTPDAINLLVSKYREYLLAAKAQGISMLQPGSFLIPGSGFDWQEYGFTPLPSRISSDLSSPWTQRFTHHFEVFQKNWLAALKQSTFRETDKQIILVDLFEGLNHSKSHLYQLRETLSNLAQTFVYGDTGWVQRHLLRQQKIAKVAFVATKSDLIPTAQKDNLLALLKDVTRGATAQLDKDDIQFEHFLVSAIQATDAGSNEQALRYVNSEGRYMEATFEPLPDSLKAMPADEHYPALPAGVPKDHLARILNGNGLDRLFQYLLED</sequence>
<dbReference type="RefSeq" id="WP_105935674.1">
    <property type="nucleotide sequence ID" value="NZ_PVNP01000189.1"/>
</dbReference>
<evidence type="ECO:0008006" key="3">
    <source>
        <dbReference type="Google" id="ProtNLM"/>
    </source>
</evidence>
<dbReference type="EMBL" id="PVNP01000189">
    <property type="protein sequence ID" value="PRO72316.1"/>
    <property type="molecule type" value="Genomic_DNA"/>
</dbReference>
<keyword evidence="2" id="KW-1185">Reference proteome</keyword>
<gene>
    <name evidence="1" type="ORF">C6Y40_17380</name>
</gene>
<dbReference type="OrthoDB" id="9777645at2"/>
<dbReference type="InterPro" id="IPR007413">
    <property type="entry name" value="YcjX-like"/>
</dbReference>
<evidence type="ECO:0000313" key="1">
    <source>
        <dbReference type="EMBL" id="PRO72316.1"/>
    </source>
</evidence>
<dbReference type="AlphaFoldDB" id="A0A2S9V776"/>
<dbReference type="Proteomes" id="UP000238949">
    <property type="component" value="Unassembled WGS sequence"/>
</dbReference>
<organism evidence="1 2">
    <name type="scientific">Alteromonas alba</name>
    <dbReference type="NCBI Taxonomy" id="2079529"/>
    <lineage>
        <taxon>Bacteria</taxon>
        <taxon>Pseudomonadati</taxon>
        <taxon>Pseudomonadota</taxon>
        <taxon>Gammaproteobacteria</taxon>
        <taxon>Alteromonadales</taxon>
        <taxon>Alteromonadaceae</taxon>
        <taxon>Alteromonas/Salinimonas group</taxon>
        <taxon>Alteromonas</taxon>
    </lineage>
</organism>
<accession>A0A2S9V776</accession>
<protein>
    <recommendedName>
        <fullName evidence="3">YcjX family protein</fullName>
    </recommendedName>
</protein>
<comment type="caution">
    <text evidence="1">The sequence shown here is derived from an EMBL/GenBank/DDBJ whole genome shotgun (WGS) entry which is preliminary data.</text>
</comment>